<dbReference type="GO" id="GO:0036498">
    <property type="term" value="P:IRE1-mediated unfolded protein response"/>
    <property type="evidence" value="ECO:0007669"/>
    <property type="project" value="TreeGrafter"/>
</dbReference>
<dbReference type="PROSITE" id="PS51392">
    <property type="entry name" value="KEN"/>
    <property type="match status" value="1"/>
</dbReference>
<feature type="region of interest" description="Disordered" evidence="8">
    <location>
        <begin position="300"/>
        <end position="325"/>
    </location>
</feature>
<dbReference type="PROSITE" id="PS50011">
    <property type="entry name" value="PROTEIN_KINASE_DOM"/>
    <property type="match status" value="1"/>
</dbReference>
<dbReference type="PANTHER" id="PTHR13954:SF6">
    <property type="entry name" value="NON-SPECIFIC SERINE_THREONINE PROTEIN KINASE"/>
    <property type="match status" value="1"/>
</dbReference>
<protein>
    <recommendedName>
        <fullName evidence="1">non-specific serine/threonine protein kinase</fullName>
        <ecNumber evidence="1">2.7.11.1</ecNumber>
    </recommendedName>
</protein>
<dbReference type="CDD" id="cd10422">
    <property type="entry name" value="RNase_Ire1"/>
    <property type="match status" value="1"/>
</dbReference>
<keyword evidence="4 10" id="KW-0732">Signal</keyword>
<dbReference type="AlphaFoldDB" id="A0A835ILN3"/>
<evidence type="ECO:0000256" key="4">
    <source>
        <dbReference type="ARBA" id="ARBA00022729"/>
    </source>
</evidence>
<keyword evidence="2" id="KW-0723">Serine/threonine-protein kinase</keyword>
<dbReference type="GO" id="GO:0051082">
    <property type="term" value="F:unfolded protein binding"/>
    <property type="evidence" value="ECO:0007669"/>
    <property type="project" value="TreeGrafter"/>
</dbReference>
<proteinExistence type="predicted"/>
<dbReference type="OrthoDB" id="63989at2759"/>
<comment type="caution">
    <text evidence="13">The sequence shown here is derived from an EMBL/GenBank/DDBJ whole genome shotgun (WGS) entry which is preliminary data.</text>
</comment>
<evidence type="ECO:0000256" key="1">
    <source>
        <dbReference type="ARBA" id="ARBA00012513"/>
    </source>
</evidence>
<dbReference type="InterPro" id="IPR000719">
    <property type="entry name" value="Prot_kinase_dom"/>
</dbReference>
<keyword evidence="9" id="KW-1133">Transmembrane helix</keyword>
<dbReference type="GO" id="GO:0004674">
    <property type="term" value="F:protein serine/threonine kinase activity"/>
    <property type="evidence" value="ECO:0007669"/>
    <property type="project" value="UniProtKB-KW"/>
</dbReference>
<evidence type="ECO:0000256" key="3">
    <source>
        <dbReference type="ARBA" id="ARBA00022679"/>
    </source>
</evidence>
<evidence type="ECO:0000256" key="8">
    <source>
        <dbReference type="SAM" id="MobiDB-lite"/>
    </source>
</evidence>
<dbReference type="SMART" id="SM00580">
    <property type="entry name" value="PUG"/>
    <property type="match status" value="1"/>
</dbReference>
<dbReference type="InterPro" id="IPR010513">
    <property type="entry name" value="KEN_dom"/>
</dbReference>
<evidence type="ECO:0000313" key="13">
    <source>
        <dbReference type="EMBL" id="KAF9618762.1"/>
    </source>
</evidence>
<dbReference type="SMART" id="SM00220">
    <property type="entry name" value="S_TKc"/>
    <property type="match status" value="1"/>
</dbReference>
<dbReference type="Pfam" id="PF06479">
    <property type="entry name" value="Ribonuc_2-5A"/>
    <property type="match status" value="1"/>
</dbReference>
<dbReference type="EC" id="2.7.11.1" evidence="1"/>
<evidence type="ECO:0000256" key="9">
    <source>
        <dbReference type="SAM" id="Phobius"/>
    </source>
</evidence>
<dbReference type="GO" id="GO:0004521">
    <property type="term" value="F:RNA endonuclease activity"/>
    <property type="evidence" value="ECO:0007669"/>
    <property type="project" value="InterPro"/>
</dbReference>
<dbReference type="SUPFAM" id="SSF56112">
    <property type="entry name" value="Protein kinase-like (PK-like)"/>
    <property type="match status" value="1"/>
</dbReference>
<feature type="chain" id="PRO_5033016092" description="non-specific serine/threonine protein kinase" evidence="10">
    <location>
        <begin position="21"/>
        <end position="883"/>
    </location>
</feature>
<keyword evidence="9" id="KW-0472">Membrane</keyword>
<feature type="signal peptide" evidence="10">
    <location>
        <begin position="1"/>
        <end position="20"/>
    </location>
</feature>
<reference evidence="13 14" key="1">
    <citation type="submission" date="2020-10" db="EMBL/GenBank/DDBJ databases">
        <title>The Coptis chinensis genome and diversification of protoberbering-type alkaloids.</title>
        <authorList>
            <person name="Wang B."/>
            <person name="Shu S."/>
            <person name="Song C."/>
            <person name="Liu Y."/>
        </authorList>
    </citation>
    <scope>NUCLEOTIDE SEQUENCE [LARGE SCALE GENOMIC DNA]</scope>
    <source>
        <strain evidence="13">HL-2020</strain>
        <tissue evidence="13">Leaf</tissue>
    </source>
</reference>
<dbReference type="InterPro" id="IPR038357">
    <property type="entry name" value="KEN_sf"/>
</dbReference>
<evidence type="ECO:0000256" key="7">
    <source>
        <dbReference type="ARBA" id="ARBA00022840"/>
    </source>
</evidence>
<dbReference type="Gene3D" id="3.30.200.20">
    <property type="entry name" value="Phosphorylase Kinase, domain 1"/>
    <property type="match status" value="1"/>
</dbReference>
<dbReference type="GO" id="GO:0006397">
    <property type="term" value="P:mRNA processing"/>
    <property type="evidence" value="ECO:0007669"/>
    <property type="project" value="InterPro"/>
</dbReference>
<evidence type="ECO:0000259" key="11">
    <source>
        <dbReference type="PROSITE" id="PS50011"/>
    </source>
</evidence>
<dbReference type="FunFam" id="1.10.510.10:FF:000463">
    <property type="entry name" value="Serine/threonine-protein kinase/endoribonuclease IRE1a"/>
    <property type="match status" value="1"/>
</dbReference>
<keyword evidence="3" id="KW-0808">Transferase</keyword>
<evidence type="ECO:0000256" key="10">
    <source>
        <dbReference type="SAM" id="SignalP"/>
    </source>
</evidence>
<keyword evidence="5" id="KW-0547">Nucleotide-binding</keyword>
<feature type="domain" description="KEN" evidence="12">
    <location>
        <begin position="739"/>
        <end position="880"/>
    </location>
</feature>
<gene>
    <name evidence="13" type="ORF">IFM89_002457</name>
</gene>
<dbReference type="InterPro" id="IPR045133">
    <property type="entry name" value="IRE1/2-like"/>
</dbReference>
<evidence type="ECO:0000256" key="5">
    <source>
        <dbReference type="ARBA" id="ARBA00022741"/>
    </source>
</evidence>
<evidence type="ECO:0000256" key="2">
    <source>
        <dbReference type="ARBA" id="ARBA00022527"/>
    </source>
</evidence>
<keyword evidence="9" id="KW-0812">Transmembrane</keyword>
<dbReference type="EMBL" id="JADFTS010000002">
    <property type="protein sequence ID" value="KAF9618762.1"/>
    <property type="molecule type" value="Genomic_DNA"/>
</dbReference>
<dbReference type="PROSITE" id="PS00108">
    <property type="entry name" value="PROTEIN_KINASE_ST"/>
    <property type="match status" value="1"/>
</dbReference>
<keyword evidence="14" id="KW-1185">Reference proteome</keyword>
<feature type="compositionally biased region" description="Basic residues" evidence="8">
    <location>
        <begin position="378"/>
        <end position="390"/>
    </location>
</feature>
<feature type="compositionally biased region" description="Polar residues" evidence="8">
    <location>
        <begin position="302"/>
        <end position="325"/>
    </location>
</feature>
<dbReference type="GO" id="GO:1990604">
    <property type="term" value="C:IRE1-TRAF2-ASK1 complex"/>
    <property type="evidence" value="ECO:0007669"/>
    <property type="project" value="TreeGrafter"/>
</dbReference>
<organism evidence="13 14">
    <name type="scientific">Coptis chinensis</name>
    <dbReference type="NCBI Taxonomy" id="261450"/>
    <lineage>
        <taxon>Eukaryota</taxon>
        <taxon>Viridiplantae</taxon>
        <taxon>Streptophyta</taxon>
        <taxon>Embryophyta</taxon>
        <taxon>Tracheophyta</taxon>
        <taxon>Spermatophyta</taxon>
        <taxon>Magnoliopsida</taxon>
        <taxon>Ranunculales</taxon>
        <taxon>Ranunculaceae</taxon>
        <taxon>Coptidoideae</taxon>
        <taxon>Coptis</taxon>
    </lineage>
</organism>
<evidence type="ECO:0000256" key="6">
    <source>
        <dbReference type="ARBA" id="ARBA00022777"/>
    </source>
</evidence>
<dbReference type="InterPro" id="IPR008271">
    <property type="entry name" value="Ser/Thr_kinase_AS"/>
</dbReference>
<feature type="domain" description="Protein kinase" evidence="11">
    <location>
        <begin position="446"/>
        <end position="736"/>
    </location>
</feature>
<keyword evidence="7" id="KW-0067">ATP-binding</keyword>
<sequence length="883" mass="99095">MKLFWKFIFCFLLIISAAFALNPVLSSSSNDSSAIDKSVALYQDGLLKSVTPLPHHTVPPFISALSSFIQSVPGPKIVSHLDGAVHFYGDDSGKRLWSFSTGSPTFNIFNGDNKEIAYPVDGGMVPYPIDNVIIDFGDSFMQTEDSVINKKRMMIIKEFVDRETLASENEIIVGAKKTTVSVLDAGDGALSVVFDSVGWPSDGEDSNKTKGEPEKSIYITRTDYALTSYCKISKKFLQSVSISDIRATSHHQGRDVVLPVAQIHDITFDQFLSKILDAQLHSTHISESFTNLPLNGSKEVVNKNTSPSSTSHVLRGNTDGNSTSPGMIVENKKLRLNNVWKVIVLFPLAILLVCAWGYIVKRRQSTKQLNELSGKKVVVSKKKKSRKPGNNRRSTSVEKIDENISSEEVENLERYPNSVKHGKELWSELGMPGDCGANGRMVGKLYVSNIEIAKGSNGTIVLEGMCDGRMVAVKRLVQAHHDVAYKEIQHFIASDRHPNIVRWFGVEIDSDFVYLSLERCTCSLNDLIQICSDSSVLSSFNKDQSMKSANEYNNQLNSTKEILKDVELWRANGHPSTQLLKMMREVVSGLAHLHELGIVHRDLKPQNILIVKDRSVCVKISDMGISKRLVGDSSSLGHHPTGYGSSGWQAPEQLVHGRQTRAVDLFSLGCVLFFCITGGRHPFGDHLERDMNIVKNQVDLFMVEHIPEVVDLLLQLLDPNPESRPTALNVMDHPFLWSSETRLSFLRDASDRVELKDSENDSDILSNRQKISEILKSLENVAVIALGGNWDQKMETTFIANIGQYRRYKFDSMRDLLRVVRNKLNHYGDLPKEIQELLGSVPEGFDSYFATRFPKFFIEVYKVFYEHCKEEKWFKNYLRSSSV</sequence>
<feature type="transmembrane region" description="Helical" evidence="9">
    <location>
        <begin position="339"/>
        <end position="360"/>
    </location>
</feature>
<accession>A0A835ILN3</accession>
<name>A0A835ILN3_9MAGN</name>
<dbReference type="FunFam" id="3.30.200.20:FF:000077">
    <property type="entry name" value="Putative Serine/threonine-protein kinase/endoribonuclease IRE1"/>
    <property type="match status" value="1"/>
</dbReference>
<dbReference type="Pfam" id="PF00069">
    <property type="entry name" value="Pkinase"/>
    <property type="match status" value="1"/>
</dbReference>
<dbReference type="PANTHER" id="PTHR13954">
    <property type="entry name" value="IRE1-RELATED"/>
    <property type="match status" value="1"/>
</dbReference>
<keyword evidence="6" id="KW-0418">Kinase</keyword>
<dbReference type="InterPro" id="IPR011009">
    <property type="entry name" value="Kinase-like_dom_sf"/>
</dbReference>
<dbReference type="Gene3D" id="1.10.510.10">
    <property type="entry name" value="Transferase(Phosphotransferase) domain 1"/>
    <property type="match status" value="1"/>
</dbReference>
<dbReference type="GO" id="GO:0005524">
    <property type="term" value="F:ATP binding"/>
    <property type="evidence" value="ECO:0007669"/>
    <property type="project" value="UniProtKB-KW"/>
</dbReference>
<evidence type="ECO:0000313" key="14">
    <source>
        <dbReference type="Proteomes" id="UP000631114"/>
    </source>
</evidence>
<dbReference type="Gene3D" id="1.20.1440.180">
    <property type="entry name" value="KEN domain"/>
    <property type="match status" value="1"/>
</dbReference>
<dbReference type="Proteomes" id="UP000631114">
    <property type="component" value="Unassembled WGS sequence"/>
</dbReference>
<feature type="region of interest" description="Disordered" evidence="8">
    <location>
        <begin position="376"/>
        <end position="400"/>
    </location>
</feature>
<evidence type="ECO:0000259" key="12">
    <source>
        <dbReference type="PROSITE" id="PS51392"/>
    </source>
</evidence>